<gene>
    <name evidence="3" type="ORF">E2R65_18380</name>
    <name evidence="2" type="ORF">GGR35_003368</name>
</gene>
<dbReference type="EMBL" id="SNQG01000007">
    <property type="protein sequence ID" value="TEW64312.1"/>
    <property type="molecule type" value="Genomic_DNA"/>
</dbReference>
<dbReference type="OrthoDB" id="9866840at2"/>
<keyword evidence="1" id="KW-0472">Membrane</keyword>
<feature type="transmembrane region" description="Helical" evidence="1">
    <location>
        <begin position="36"/>
        <end position="60"/>
    </location>
</feature>
<protein>
    <submittedName>
        <fullName evidence="3">Uncharacterized protein</fullName>
    </submittedName>
</protein>
<dbReference type="AlphaFoldDB" id="A0A4Y8A7H5"/>
<name>A0A4Y8A7H5_9SPHI</name>
<evidence type="ECO:0000313" key="5">
    <source>
        <dbReference type="Proteomes" id="UP000583101"/>
    </source>
</evidence>
<accession>A0A4Y8A7H5</accession>
<comment type="caution">
    <text evidence="3">The sequence shown here is derived from an EMBL/GenBank/DDBJ whole genome shotgun (WGS) entry which is preliminary data.</text>
</comment>
<dbReference type="Proteomes" id="UP000297248">
    <property type="component" value="Unassembled WGS sequence"/>
</dbReference>
<proteinExistence type="predicted"/>
<organism evidence="3 4">
    <name type="scientific">Mucilaginibacter phyllosphaerae</name>
    <dbReference type="NCBI Taxonomy" id="1812349"/>
    <lineage>
        <taxon>Bacteria</taxon>
        <taxon>Pseudomonadati</taxon>
        <taxon>Bacteroidota</taxon>
        <taxon>Sphingobacteriia</taxon>
        <taxon>Sphingobacteriales</taxon>
        <taxon>Sphingobacteriaceae</taxon>
        <taxon>Mucilaginibacter</taxon>
    </lineage>
</organism>
<dbReference type="PROSITE" id="PS51257">
    <property type="entry name" value="PROKAR_LIPOPROTEIN"/>
    <property type="match status" value="1"/>
</dbReference>
<reference evidence="3" key="2">
    <citation type="submission" date="2019-03" db="EMBL/GenBank/DDBJ databases">
        <authorList>
            <person name="Yan Y.-Q."/>
            <person name="Du Z.-J."/>
        </authorList>
    </citation>
    <scope>NUCLEOTIDE SEQUENCE</scope>
    <source>
        <strain evidence="3">PP-F2FG21</strain>
    </source>
</reference>
<sequence length="139" mass="15990">MMTRNLRSYACAILPASAGCIVFLFIKWLFTGFLQWFTYAAVEKQLFSFFIFFSVSWILYRLATEGLQLMAVKIHAPLHAVRFIIVLLSVSVAVALMTWIFRLESQSAMYVRIMCQLLIIQMPAIFIYDMVKRPGCSLA</sequence>
<evidence type="ECO:0000256" key="1">
    <source>
        <dbReference type="SAM" id="Phobius"/>
    </source>
</evidence>
<evidence type="ECO:0000313" key="2">
    <source>
        <dbReference type="EMBL" id="MBB3970742.1"/>
    </source>
</evidence>
<keyword evidence="1" id="KW-0812">Transmembrane</keyword>
<feature type="transmembrane region" description="Helical" evidence="1">
    <location>
        <begin position="80"/>
        <end position="101"/>
    </location>
</feature>
<keyword evidence="5" id="KW-1185">Reference proteome</keyword>
<feature type="transmembrane region" description="Helical" evidence="1">
    <location>
        <begin position="107"/>
        <end position="128"/>
    </location>
</feature>
<dbReference type="RefSeq" id="WP_134337954.1">
    <property type="nucleotide sequence ID" value="NZ_BMCZ01000002.1"/>
</dbReference>
<evidence type="ECO:0000313" key="3">
    <source>
        <dbReference type="EMBL" id="TEW64312.1"/>
    </source>
</evidence>
<evidence type="ECO:0000313" key="4">
    <source>
        <dbReference type="Proteomes" id="UP000297248"/>
    </source>
</evidence>
<keyword evidence="1" id="KW-1133">Transmembrane helix</keyword>
<dbReference type="Proteomes" id="UP000583101">
    <property type="component" value="Unassembled WGS sequence"/>
</dbReference>
<reference evidence="2 5" key="3">
    <citation type="submission" date="2020-08" db="EMBL/GenBank/DDBJ databases">
        <title>Genomic Encyclopedia of Type Strains, Phase IV (KMG-IV): sequencing the most valuable type-strain genomes for metagenomic binning, comparative biology and taxonomic classification.</title>
        <authorList>
            <person name="Goeker M."/>
        </authorList>
    </citation>
    <scope>NUCLEOTIDE SEQUENCE [LARGE SCALE GENOMIC DNA]</scope>
    <source>
        <strain evidence="2 5">DSM 100995</strain>
    </source>
</reference>
<dbReference type="EMBL" id="JACIEG010000007">
    <property type="protein sequence ID" value="MBB3970742.1"/>
    <property type="molecule type" value="Genomic_DNA"/>
</dbReference>
<feature type="transmembrane region" description="Helical" evidence="1">
    <location>
        <begin position="12"/>
        <end position="30"/>
    </location>
</feature>
<reference evidence="3 4" key="1">
    <citation type="journal article" date="2016" name="Int. J. Syst. Evol. Microbiol.">
        <title>Proposal of Mucilaginibacter phyllosphaerae sp. nov. isolated from the phyllosphere of Galium album.</title>
        <authorList>
            <person name="Aydogan E.L."/>
            <person name="Busse H.J."/>
            <person name="Moser G."/>
            <person name="Muller C."/>
            <person name="Kampfer P."/>
            <person name="Glaeser S.P."/>
        </authorList>
    </citation>
    <scope>NUCLEOTIDE SEQUENCE [LARGE SCALE GENOMIC DNA]</scope>
    <source>
        <strain evidence="3 4">PP-F2FG21</strain>
    </source>
</reference>